<proteinExistence type="predicted"/>
<protein>
    <recommendedName>
        <fullName evidence="3">BACON domain-containing protein</fullName>
    </recommendedName>
</protein>
<dbReference type="AlphaFoldDB" id="A0A4S2CY36"/>
<organism evidence="1 2">
    <name type="scientific">Bacteroides caecimuris</name>
    <dbReference type="NCBI Taxonomy" id="1796613"/>
    <lineage>
        <taxon>Bacteria</taxon>
        <taxon>Pseudomonadati</taxon>
        <taxon>Bacteroidota</taxon>
        <taxon>Bacteroidia</taxon>
        <taxon>Bacteroidales</taxon>
        <taxon>Bacteroidaceae</taxon>
        <taxon>Bacteroides</taxon>
    </lineage>
</organism>
<accession>A0A4S2CY36</accession>
<evidence type="ECO:0000313" key="1">
    <source>
        <dbReference type="EMBL" id="TGY33511.1"/>
    </source>
</evidence>
<dbReference type="Proteomes" id="UP000309566">
    <property type="component" value="Unassembled WGS sequence"/>
</dbReference>
<dbReference type="Gene3D" id="2.60.40.10">
    <property type="entry name" value="Immunoglobulins"/>
    <property type="match status" value="1"/>
</dbReference>
<gene>
    <name evidence="1" type="ORF">E5353_10510</name>
</gene>
<comment type="caution">
    <text evidence="1">The sequence shown here is derived from an EMBL/GenBank/DDBJ whole genome shotgun (WGS) entry which is preliminary data.</text>
</comment>
<sequence length="71" mass="7540">MATIILPESQFATDIPLTFEMTDDAGTKKTCTFTYKAGASTLSVDKTTLNFNAGGGSQSVNVTSNDEWSVL</sequence>
<dbReference type="InterPro" id="IPR013783">
    <property type="entry name" value="Ig-like_fold"/>
</dbReference>
<evidence type="ECO:0000313" key="2">
    <source>
        <dbReference type="Proteomes" id="UP000309566"/>
    </source>
</evidence>
<dbReference type="EMBL" id="SRYX01000036">
    <property type="protein sequence ID" value="TGY33511.1"/>
    <property type="molecule type" value="Genomic_DNA"/>
</dbReference>
<name>A0A4S2CY36_9BACE</name>
<reference evidence="1 2" key="1">
    <citation type="submission" date="2019-04" db="EMBL/GenBank/DDBJ databases">
        <title>Microbes associate with the intestines of laboratory mice.</title>
        <authorList>
            <person name="Navarre W."/>
            <person name="Wong E."/>
            <person name="Huang K."/>
            <person name="Tropini C."/>
            <person name="Ng K."/>
            <person name="Yu B."/>
        </authorList>
    </citation>
    <scope>NUCLEOTIDE SEQUENCE [LARGE SCALE GENOMIC DNA]</scope>
    <source>
        <strain evidence="1 2">NM63_1-25</strain>
    </source>
</reference>
<evidence type="ECO:0008006" key="3">
    <source>
        <dbReference type="Google" id="ProtNLM"/>
    </source>
</evidence>